<dbReference type="InterPro" id="IPR015943">
    <property type="entry name" value="WD40/YVTN_repeat-like_dom_sf"/>
</dbReference>
<dbReference type="Pfam" id="PF23758">
    <property type="entry name" value="TPR_HPS5"/>
    <property type="match status" value="1"/>
</dbReference>
<evidence type="ECO:0000313" key="5">
    <source>
        <dbReference type="RefSeq" id="XP_005098197.1"/>
    </source>
</evidence>
<reference evidence="5" key="1">
    <citation type="submission" date="2025-08" db="UniProtKB">
        <authorList>
            <consortium name="RefSeq"/>
        </authorList>
    </citation>
    <scope>IDENTIFICATION</scope>
</reference>
<feature type="compositionally biased region" description="Low complexity" evidence="1">
    <location>
        <begin position="631"/>
        <end position="647"/>
    </location>
</feature>
<evidence type="ECO:0000259" key="2">
    <source>
        <dbReference type="Pfam" id="PF23756"/>
    </source>
</evidence>
<feature type="domain" description="HPS5-like beta-propeller" evidence="2">
    <location>
        <begin position="11"/>
        <end position="336"/>
    </location>
</feature>
<evidence type="ECO:0000259" key="3">
    <source>
        <dbReference type="Pfam" id="PF23758"/>
    </source>
</evidence>
<feature type="region of interest" description="Disordered" evidence="1">
    <location>
        <begin position="588"/>
        <end position="652"/>
    </location>
</feature>
<dbReference type="GeneID" id="101848352"/>
<dbReference type="PANTHER" id="PTHR23287">
    <property type="entry name" value="RUBY-EYE2-LIKE PROTEIN"/>
    <property type="match status" value="1"/>
</dbReference>
<evidence type="ECO:0000256" key="1">
    <source>
        <dbReference type="SAM" id="MobiDB-lite"/>
    </source>
</evidence>
<feature type="compositionally biased region" description="Polar residues" evidence="1">
    <location>
        <begin position="1222"/>
        <end position="1231"/>
    </location>
</feature>
<feature type="compositionally biased region" description="Polar residues" evidence="1">
    <location>
        <begin position="1091"/>
        <end position="1108"/>
    </location>
</feature>
<protein>
    <submittedName>
        <fullName evidence="5">Uncharacterized protein LOC101848352</fullName>
    </submittedName>
</protein>
<dbReference type="RefSeq" id="XP_005098197.1">
    <property type="nucleotide sequence ID" value="XM_005098140.3"/>
</dbReference>
<feature type="compositionally biased region" description="Polar residues" evidence="1">
    <location>
        <begin position="869"/>
        <end position="879"/>
    </location>
</feature>
<dbReference type="Proteomes" id="UP000694888">
    <property type="component" value="Unplaced"/>
</dbReference>
<dbReference type="Gene3D" id="2.130.10.10">
    <property type="entry name" value="YVTN repeat-like/Quinoprotein amine dehydrogenase"/>
    <property type="match status" value="1"/>
</dbReference>
<name>A0ABM0JP25_APLCA</name>
<organism evidence="4 5">
    <name type="scientific">Aplysia californica</name>
    <name type="common">California sea hare</name>
    <dbReference type="NCBI Taxonomy" id="6500"/>
    <lineage>
        <taxon>Eukaryota</taxon>
        <taxon>Metazoa</taxon>
        <taxon>Spiralia</taxon>
        <taxon>Lophotrochozoa</taxon>
        <taxon>Mollusca</taxon>
        <taxon>Gastropoda</taxon>
        <taxon>Heterobranchia</taxon>
        <taxon>Euthyneura</taxon>
        <taxon>Tectipleura</taxon>
        <taxon>Aplysiida</taxon>
        <taxon>Aplysioidea</taxon>
        <taxon>Aplysiidae</taxon>
        <taxon>Aplysia</taxon>
    </lineage>
</organism>
<dbReference type="SUPFAM" id="SSF101908">
    <property type="entry name" value="Putative isomerase YbhE"/>
    <property type="match status" value="1"/>
</dbReference>
<feature type="region of interest" description="Disordered" evidence="1">
    <location>
        <begin position="743"/>
        <end position="766"/>
    </location>
</feature>
<keyword evidence="4" id="KW-1185">Reference proteome</keyword>
<feature type="compositionally biased region" description="Polar residues" evidence="1">
    <location>
        <begin position="589"/>
        <end position="605"/>
    </location>
</feature>
<feature type="compositionally biased region" description="Low complexity" evidence="1">
    <location>
        <begin position="1057"/>
        <end position="1079"/>
    </location>
</feature>
<dbReference type="Pfam" id="PF23756">
    <property type="entry name" value="Beta-prop_HPS5"/>
    <property type="match status" value="1"/>
</dbReference>
<evidence type="ECO:0000313" key="4">
    <source>
        <dbReference type="Proteomes" id="UP000694888"/>
    </source>
</evidence>
<feature type="region of interest" description="Disordered" evidence="1">
    <location>
        <begin position="1057"/>
        <end position="1108"/>
    </location>
</feature>
<feature type="region of interest" description="Disordered" evidence="1">
    <location>
        <begin position="667"/>
        <end position="693"/>
    </location>
</feature>
<feature type="domain" description="HPS5 TPR" evidence="3">
    <location>
        <begin position="1418"/>
        <end position="1717"/>
    </location>
</feature>
<accession>A0ABM0JP25</accession>
<sequence>MAKNSGLSHILTELSSLEELTSVLGRSSRLKYTCLSVSKKYIALGSNTGGVYIFSRDTLKYLQVVFGDTEASPVCQVSLSPGDQHIGVALSTGQVAVFELRIEKRAKPERVRLTHDHAGRQVKAFVWDAISSKLFVGDDTGKISIIFVPSTKTKTLFSLPSEVIVYLDSNIYQMDWWKDKLLVSTLTHTHLFDTIKHNYSTIGTKKRDGEFGSCFFLEPRSQYSVIYCARPSSRMWEVDFQGKVLNTHQFKQLLAIPPVPVVNLGRDSYECINKTYTGQSVNFLKMFRLGQFLVTWSAKGLYIFDPINVKILVWTEDVKGVQDLAVCNNDVYLFLANGSVTRLVLLPVYQLFTVLSKRCHWTLMASLLVAADQIKLRPAVVKRIKQDLLSVLTGGLREEGKSRLAEKVEALLEDVSDGSLDSLEAQSEFVDTAEIMGHTYLPTGMVVVSEGVAIDNSARPGGYNRKSDVVTAEEGDYWQEGEIEDGSHAIESGGDDVVSSGLYLPQGTEAGVGNKMDGTETNMTPSPLYSQCPDYAVVSQVLSDSDTDSHQVSVFPGSDIVDCGTTNPNLENLGDVTTTKQVEPRLDNNENVTFTPKPASAQNGEQPYLEEGEGHSEGVAALCDSASSTHSPVSAKSVVSSSEPVSPGTTRPSDVVVMAVGEEDGVKELSESQTLMEEGESLGGRKTSGEELSPISSSVSALPQADSLPLHQADIHSTLQSPGSSEVDGTIGASAGVEHTVNLGNEGENEQPYSSTGTVVGSPVEPRNTEVHENSMAWPDSRDNDNDRVAEQLQSQMSASHVSDAAAPPPSDVIPGPMLVARQKSTKKEKQSDDLSIAQPLRTSKKKKKKKNTSRDVFARSVSFDPAPHNSSELRQSASVGDDPDSMLFDQIETEFDAISMETISSIEEEEPPSTSMRVKDPDTISCVGDFEIKSRRKWSNEMALSPMENSSFRRKMSSELGLSLNEAEEVGRMEVIPPLIDRLAAARGSFGSEEALYPGREISPSLSPLTASGEHFPHSVSPRNSLSALKDGLSLKLKTQTRSFIKSIKGRNPLLTKTSSSLAKSSSSPMLSELQSPQDQKSWKADDETSAVTPDESVQTESDSESDTFQKVASAAVDVHSLSTTALRLQKRLGEWSAMVKPAILVEILTEWARELHKAMLDYHRELHRVKVERSQVRGNKAEVQEVVVDPGGEGNFSRPNSVDSVEGGALNGHDRESTYVEGSSISGGEVNASVSSRISNASEGQETSAINNLNSASIPPDALGASSDTVVFPEDYWLDVVHAFDPFPLSEEFREVFQQLTTMCFICGVHGEVLSAFGQTDLAHYIQLVQSLLPSVNLNGSSSKLLLADRVASLFSDSRNSLHASPMKDSEVGAHCETNGSSGGLGSSEVSGLSGADVSGMDSPSQNVCSQHEKVTEISRAISSEKQFSADLSQAVFLRLYFFLLDFEAVKRELDQKETGDWLLTWAACLQCSQAKGAGDIVSSILAGKQVNSAFDYLRSGILPHHSALLGHAYRLFSMSPGKVSEFCAERKKHLTAMDLLCFCLHASRPMGPCLLRYTRQMMTDLAPVLRPAALRQMCSSRQVRRVLMEELIPTLTQDSVLSSSLEGSKSLAGQLTAVLSFDWLNLMLSLIESEEEIEQTLALCTRSRCWCVCVKLLKRRGDWCRLLTLVLKADDVAMLNDSEDGYLPRNLEEWRFLLQEFQRKSILKPQDNSKLESENGSSITENFGKNNQFYSESQPELAVSDSSLTAVKQGCTNNVEESFHGVEQEDNPGAITWNNLGYLLLTHLGGALAIELLTEYLDNPEVSATCLRAEFLSACYADYSIKMEQHHLSHEMLEKMSMYMWAKKPGFVTPSVYHTVRVERRSVETGEGHDMKVQGMCAQVQGMSSQDLMAEYLPGHWGQEVNIYGPCPCCNLPLKSVVSLSSPGVAVFPCGHACHKRCAPQSVCPLDHPSVTAANG</sequence>
<feature type="region of interest" description="Disordered" evidence="1">
    <location>
        <begin position="1191"/>
        <end position="1231"/>
    </location>
</feature>
<dbReference type="InterPro" id="IPR056445">
    <property type="entry name" value="TPR_HPS5"/>
</dbReference>
<dbReference type="PANTHER" id="PTHR23287:SF18">
    <property type="entry name" value="BLOC-2 COMPLEX MEMBER HPS5"/>
    <property type="match status" value="1"/>
</dbReference>
<proteinExistence type="predicted"/>
<gene>
    <name evidence="5" type="primary">LOC101848352</name>
</gene>
<feature type="region of interest" description="Disordered" evidence="1">
    <location>
        <begin position="793"/>
        <end position="884"/>
    </location>
</feature>
<feature type="compositionally biased region" description="Basic residues" evidence="1">
    <location>
        <begin position="843"/>
        <end position="852"/>
    </location>
</feature>
<dbReference type="InterPro" id="IPR056499">
    <property type="entry name" value="Beta-prop_HPS5-like"/>
</dbReference>
<feature type="region of interest" description="Disordered" evidence="1">
    <location>
        <begin position="1368"/>
        <end position="1408"/>
    </location>
</feature>